<dbReference type="PANTHER" id="PTHR43677">
    <property type="entry name" value="SHORT-CHAIN DEHYDROGENASE/REDUCTASE"/>
    <property type="match status" value="1"/>
</dbReference>
<dbReference type="AlphaFoldDB" id="A0A2V4MZG6"/>
<sequence length="323" mass="33759">MHAVMCREFAGLDKLDYAEVDAPQPKDGEVQIRVEAAGVNYPDGLLVQGLYQVKPPLPFAPGSEVAGTIEALGAGVTSFKIGDRVVTACSGGYAEVVVAEAARCFAMPDGMDAADACAMIVAYGTSHHALKQRANLQAGETLVVYGAAGATGIAAAQIGKIIGARVIAVASTDEKKQIARDAGADAVIGYDNLKDEVKSLTGGKGADVVFDVVGGDAFNAATRFMARNGRLLVIGFASGEIPKFPVNLALVKEYAVIGVFWGNFTHAQPEDYAENMRELFGWYHDGSVKPLIEGRYPLSTAAEVLKRVLGRGAVGKIALIPGS</sequence>
<dbReference type="GO" id="GO:0016491">
    <property type="term" value="F:oxidoreductase activity"/>
    <property type="evidence" value="ECO:0007669"/>
    <property type="project" value="InterPro"/>
</dbReference>
<dbReference type="Gene3D" id="3.90.180.10">
    <property type="entry name" value="Medium-chain alcohol dehydrogenases, catalytic domain"/>
    <property type="match status" value="1"/>
</dbReference>
<accession>A0A2V4MZG6</accession>
<dbReference type="CDD" id="cd08241">
    <property type="entry name" value="QOR1"/>
    <property type="match status" value="1"/>
</dbReference>
<dbReference type="InterPro" id="IPR036291">
    <property type="entry name" value="NAD(P)-bd_dom_sf"/>
</dbReference>
<protein>
    <submittedName>
        <fullName evidence="2">NADPH:quinone oxidoreductase</fullName>
    </submittedName>
</protein>
<dbReference type="InterPro" id="IPR013149">
    <property type="entry name" value="ADH-like_C"/>
</dbReference>
<reference evidence="2 3" key="1">
    <citation type="submission" date="2018-05" db="EMBL/GenBank/DDBJ databases">
        <title>Oceanovita maritima gen. nov., sp. nov., a marine bacterium in the family Rhodobacteraceae isolated from surface seawater of Lundu port Xiamen, China.</title>
        <authorList>
            <person name="Hetharua B.H."/>
            <person name="Min D."/>
            <person name="Liao H."/>
            <person name="Tian Y."/>
        </authorList>
    </citation>
    <scope>NUCLEOTIDE SEQUENCE [LARGE SCALE GENOMIC DNA]</scope>
    <source>
        <strain evidence="2 3">FSX-11</strain>
    </source>
</reference>
<dbReference type="InterPro" id="IPR011032">
    <property type="entry name" value="GroES-like_sf"/>
</dbReference>
<evidence type="ECO:0000313" key="2">
    <source>
        <dbReference type="EMBL" id="PYC47082.1"/>
    </source>
</evidence>
<dbReference type="PANTHER" id="PTHR43677:SF4">
    <property type="entry name" value="QUINONE OXIDOREDUCTASE-LIKE PROTEIN 2"/>
    <property type="match status" value="1"/>
</dbReference>
<dbReference type="InterPro" id="IPR020843">
    <property type="entry name" value="ER"/>
</dbReference>
<comment type="caution">
    <text evidence="2">The sequence shown here is derived from an EMBL/GenBank/DDBJ whole genome shotgun (WGS) entry which is preliminary data.</text>
</comment>
<proteinExistence type="predicted"/>
<dbReference type="Pfam" id="PF00107">
    <property type="entry name" value="ADH_zinc_N"/>
    <property type="match status" value="1"/>
</dbReference>
<dbReference type="SMART" id="SM00829">
    <property type="entry name" value="PKS_ER"/>
    <property type="match status" value="1"/>
</dbReference>
<dbReference type="RefSeq" id="WP_110796604.1">
    <property type="nucleotide sequence ID" value="NZ_KZ826487.1"/>
</dbReference>
<dbReference type="SUPFAM" id="SSF51735">
    <property type="entry name" value="NAD(P)-binding Rossmann-fold domains"/>
    <property type="match status" value="1"/>
</dbReference>
<dbReference type="EMBL" id="QFVT01000008">
    <property type="protein sequence ID" value="PYC47082.1"/>
    <property type="molecule type" value="Genomic_DNA"/>
</dbReference>
<dbReference type="SUPFAM" id="SSF50129">
    <property type="entry name" value="GroES-like"/>
    <property type="match status" value="1"/>
</dbReference>
<name>A0A2V4MZG6_9RHOB</name>
<feature type="domain" description="Enoyl reductase (ER)" evidence="1">
    <location>
        <begin position="10"/>
        <end position="319"/>
    </location>
</feature>
<dbReference type="Proteomes" id="UP000248012">
    <property type="component" value="Unassembled WGS sequence"/>
</dbReference>
<keyword evidence="3" id="KW-1185">Reference proteome</keyword>
<organism evidence="2 3">
    <name type="scientific">Litorivita pollutaquae</name>
    <dbReference type="NCBI Taxonomy" id="2200892"/>
    <lineage>
        <taxon>Bacteria</taxon>
        <taxon>Pseudomonadati</taxon>
        <taxon>Pseudomonadota</taxon>
        <taxon>Alphaproteobacteria</taxon>
        <taxon>Rhodobacterales</taxon>
        <taxon>Paracoccaceae</taxon>
        <taxon>Litorivita</taxon>
    </lineage>
</organism>
<dbReference type="Gene3D" id="3.40.50.720">
    <property type="entry name" value="NAD(P)-binding Rossmann-like Domain"/>
    <property type="match status" value="1"/>
</dbReference>
<evidence type="ECO:0000259" key="1">
    <source>
        <dbReference type="SMART" id="SM00829"/>
    </source>
</evidence>
<gene>
    <name evidence="2" type="ORF">DI396_12190</name>
</gene>
<dbReference type="Pfam" id="PF08240">
    <property type="entry name" value="ADH_N"/>
    <property type="match status" value="1"/>
</dbReference>
<dbReference type="InterPro" id="IPR051397">
    <property type="entry name" value="Zn-ADH-like_protein"/>
</dbReference>
<evidence type="ECO:0000313" key="3">
    <source>
        <dbReference type="Proteomes" id="UP000248012"/>
    </source>
</evidence>
<dbReference type="OrthoDB" id="4190732at2"/>
<dbReference type="InterPro" id="IPR013154">
    <property type="entry name" value="ADH-like_N"/>
</dbReference>